<dbReference type="InterPro" id="IPR032710">
    <property type="entry name" value="NTF2-like_dom_sf"/>
</dbReference>
<dbReference type="PANTHER" id="PTHR41252">
    <property type="entry name" value="BLR2505 PROTEIN"/>
    <property type="match status" value="1"/>
</dbReference>
<dbReference type="KEGG" id="ppru:FDP22_16370"/>
<dbReference type="SUPFAM" id="SSF54427">
    <property type="entry name" value="NTF2-like"/>
    <property type="match status" value="1"/>
</dbReference>
<dbReference type="EMBL" id="CP040818">
    <property type="protein sequence ID" value="QDL93770.1"/>
    <property type="molecule type" value="Genomic_DNA"/>
</dbReference>
<protein>
    <submittedName>
        <fullName evidence="2">Nuclear transport factor 2 family protein</fullName>
    </submittedName>
</protein>
<feature type="domain" description="SnoaL-like" evidence="1">
    <location>
        <begin position="29"/>
        <end position="134"/>
    </location>
</feature>
<dbReference type="OrthoDB" id="1450423at2"/>
<keyword evidence="3" id="KW-1185">Reference proteome</keyword>
<evidence type="ECO:0000313" key="3">
    <source>
        <dbReference type="Proteomes" id="UP000305888"/>
    </source>
</evidence>
<dbReference type="Pfam" id="PF12680">
    <property type="entry name" value="SnoaL_2"/>
    <property type="match status" value="1"/>
</dbReference>
<organism evidence="2 3">
    <name type="scientific">Paroceanicella profunda</name>
    <dbReference type="NCBI Taxonomy" id="2579971"/>
    <lineage>
        <taxon>Bacteria</taxon>
        <taxon>Pseudomonadati</taxon>
        <taxon>Pseudomonadota</taxon>
        <taxon>Alphaproteobacteria</taxon>
        <taxon>Rhodobacterales</taxon>
        <taxon>Paracoccaceae</taxon>
        <taxon>Paroceanicella</taxon>
    </lineage>
</organism>
<dbReference type="Proteomes" id="UP000305888">
    <property type="component" value="Chromosome"/>
</dbReference>
<sequence>MLHAGAFAVLAAPALADQPDTTARNEALVRAAFDRWATGGSVFDGLLAPDVRWTIHGSGPVAGTYESRDSFVEDASVPLFSRLSSPLVPDVHAIWAVEDTVIVRFDGAATTTSGAAYENQFVWIFRMEHGQVVEAEAFLDLVAYQQVVENNEPVTE</sequence>
<evidence type="ECO:0000259" key="1">
    <source>
        <dbReference type="Pfam" id="PF12680"/>
    </source>
</evidence>
<name>A0A5B8G1L6_9RHOB</name>
<dbReference type="AlphaFoldDB" id="A0A5B8G1L6"/>
<reference evidence="2 3" key="1">
    <citation type="submission" date="2019-06" db="EMBL/GenBank/DDBJ databases">
        <title>Genome sequence of Rhodobacteraceae bacterium D4M1.</title>
        <authorList>
            <person name="Cao J."/>
        </authorList>
    </citation>
    <scope>NUCLEOTIDE SEQUENCE [LARGE SCALE GENOMIC DNA]</scope>
    <source>
        <strain evidence="2 3">D4M1</strain>
    </source>
</reference>
<proteinExistence type="predicted"/>
<accession>A0A5B8G1L6</accession>
<dbReference type="PANTHER" id="PTHR41252:SF1">
    <property type="entry name" value="BLR2505 PROTEIN"/>
    <property type="match status" value="1"/>
</dbReference>
<dbReference type="Gene3D" id="3.10.450.50">
    <property type="match status" value="1"/>
</dbReference>
<evidence type="ECO:0000313" key="2">
    <source>
        <dbReference type="EMBL" id="QDL93770.1"/>
    </source>
</evidence>
<gene>
    <name evidence="2" type="ORF">FDP22_16370</name>
</gene>
<dbReference type="InterPro" id="IPR037401">
    <property type="entry name" value="SnoaL-like"/>
</dbReference>